<dbReference type="PROSITE" id="PS51819">
    <property type="entry name" value="VOC"/>
    <property type="match status" value="1"/>
</dbReference>
<dbReference type="Pfam" id="PF00903">
    <property type="entry name" value="Glyoxalase"/>
    <property type="match status" value="1"/>
</dbReference>
<protein>
    <submittedName>
        <fullName evidence="2">VOC family protein</fullName>
    </submittedName>
</protein>
<dbReference type="InterPro" id="IPR037523">
    <property type="entry name" value="VOC_core"/>
</dbReference>
<evidence type="ECO:0000313" key="2">
    <source>
        <dbReference type="EMBL" id="MDU0342217.1"/>
    </source>
</evidence>
<comment type="caution">
    <text evidence="2">The sequence shown here is derived from an EMBL/GenBank/DDBJ whole genome shotgun (WGS) entry which is preliminary data.</text>
</comment>
<proteinExistence type="predicted"/>
<reference evidence="2 3" key="1">
    <citation type="submission" date="2023-09" db="EMBL/GenBank/DDBJ databases">
        <title>Whole genome shotgun sequencing (WGS) of Bosea sp. ZW T0_25, isolated from stored onions (Allium cepa).</title>
        <authorList>
            <person name="Stoll D.A."/>
            <person name="Huch M."/>
        </authorList>
    </citation>
    <scope>NUCLEOTIDE SEQUENCE [LARGE SCALE GENOMIC DNA]</scope>
    <source>
        <strain evidence="2 3">ZW T0_25</strain>
    </source>
</reference>
<organism evidence="2 3">
    <name type="scientific">Bosea rubneri</name>
    <dbReference type="NCBI Taxonomy" id="3075434"/>
    <lineage>
        <taxon>Bacteria</taxon>
        <taxon>Pseudomonadati</taxon>
        <taxon>Pseudomonadota</taxon>
        <taxon>Alphaproteobacteria</taxon>
        <taxon>Hyphomicrobiales</taxon>
        <taxon>Boseaceae</taxon>
        <taxon>Bosea</taxon>
    </lineage>
</organism>
<gene>
    <name evidence="2" type="ORF">RKE40_20155</name>
</gene>
<sequence>MEQDVSLGLAIFVEHGREREAADFYGSAFGARQFQAHHIDGALAGVEMRLGATVIAVAGANPRREAEPSRGGPFFPKVAGGVSTIIQLTVPDIDGCFAQAIAAGATLRDEVQTDVAGRRVASLFDPFGHIWVLIERDASAGRRAA</sequence>
<dbReference type="PANTHER" id="PTHR34109">
    <property type="entry name" value="BNAUNNG04460D PROTEIN-RELATED"/>
    <property type="match status" value="1"/>
</dbReference>
<dbReference type="RefSeq" id="WP_316020000.1">
    <property type="nucleotide sequence ID" value="NZ_JAWDID010000035.1"/>
</dbReference>
<dbReference type="Gene3D" id="3.10.180.10">
    <property type="entry name" value="2,3-Dihydroxybiphenyl 1,2-Dioxygenase, domain 1"/>
    <property type="match status" value="1"/>
</dbReference>
<accession>A0ABU3SBQ0</accession>
<evidence type="ECO:0000313" key="3">
    <source>
        <dbReference type="Proteomes" id="UP001254257"/>
    </source>
</evidence>
<dbReference type="PANTHER" id="PTHR34109:SF1">
    <property type="entry name" value="VOC DOMAIN-CONTAINING PROTEIN"/>
    <property type="match status" value="1"/>
</dbReference>
<dbReference type="EMBL" id="JAWDID010000035">
    <property type="protein sequence ID" value="MDU0342217.1"/>
    <property type="molecule type" value="Genomic_DNA"/>
</dbReference>
<dbReference type="InterPro" id="IPR029068">
    <property type="entry name" value="Glyas_Bleomycin-R_OHBP_Dase"/>
</dbReference>
<keyword evidence="3" id="KW-1185">Reference proteome</keyword>
<dbReference type="Proteomes" id="UP001254257">
    <property type="component" value="Unassembled WGS sequence"/>
</dbReference>
<evidence type="ECO:0000259" key="1">
    <source>
        <dbReference type="PROSITE" id="PS51819"/>
    </source>
</evidence>
<name>A0ABU3SBQ0_9HYPH</name>
<dbReference type="InterPro" id="IPR004360">
    <property type="entry name" value="Glyas_Fos-R_dOase_dom"/>
</dbReference>
<feature type="domain" description="VOC" evidence="1">
    <location>
        <begin position="6"/>
        <end position="136"/>
    </location>
</feature>
<dbReference type="SUPFAM" id="SSF54593">
    <property type="entry name" value="Glyoxalase/Bleomycin resistance protein/Dihydroxybiphenyl dioxygenase"/>
    <property type="match status" value="1"/>
</dbReference>